<keyword evidence="7 13" id="KW-0791">Threonine biosynthesis</keyword>
<evidence type="ECO:0000313" key="16">
    <source>
        <dbReference type="EMBL" id="MBI3129126.1"/>
    </source>
</evidence>
<dbReference type="Gene3D" id="3.30.70.260">
    <property type="match status" value="1"/>
</dbReference>
<reference evidence="16" key="1">
    <citation type="submission" date="2020-07" db="EMBL/GenBank/DDBJ databases">
        <title>Huge and variable diversity of episymbiotic CPR bacteria and DPANN archaea in groundwater ecosystems.</title>
        <authorList>
            <person name="He C.Y."/>
            <person name="Keren R."/>
            <person name="Whittaker M."/>
            <person name="Farag I.F."/>
            <person name="Doudna J."/>
            <person name="Cate J.H.D."/>
            <person name="Banfield J.F."/>
        </authorList>
    </citation>
    <scope>NUCLEOTIDE SEQUENCE</scope>
    <source>
        <strain evidence="16">NC_groundwater_763_Ag_S-0.2um_68_21</strain>
    </source>
</reference>
<dbReference type="PANTHER" id="PTHR43331:SF1">
    <property type="entry name" value="HOMOSERINE DEHYDROGENASE"/>
    <property type="match status" value="1"/>
</dbReference>
<dbReference type="Pfam" id="PF03447">
    <property type="entry name" value="NAD_binding_3"/>
    <property type="match status" value="1"/>
</dbReference>
<protein>
    <recommendedName>
        <fullName evidence="5 13">Homoserine dehydrogenase</fullName>
        <ecNumber evidence="4 13">1.1.1.3</ecNumber>
    </recommendedName>
</protein>
<dbReference type="Gene3D" id="3.40.50.720">
    <property type="entry name" value="NAD(P)-binding Rossmann-like Domain"/>
    <property type="match status" value="1"/>
</dbReference>
<evidence type="ECO:0000256" key="14">
    <source>
        <dbReference type="RuleBase" id="RU004171"/>
    </source>
</evidence>
<evidence type="ECO:0000256" key="6">
    <source>
        <dbReference type="ARBA" id="ARBA00022605"/>
    </source>
</evidence>
<dbReference type="GO" id="GO:0050661">
    <property type="term" value="F:NADP binding"/>
    <property type="evidence" value="ECO:0007669"/>
    <property type="project" value="InterPro"/>
</dbReference>
<dbReference type="Proteomes" id="UP000782312">
    <property type="component" value="Unassembled WGS sequence"/>
</dbReference>
<dbReference type="AlphaFoldDB" id="A0A932I4E9"/>
<dbReference type="Pfam" id="PF00742">
    <property type="entry name" value="Homoserine_dh"/>
    <property type="match status" value="1"/>
</dbReference>
<dbReference type="InterPro" id="IPR002912">
    <property type="entry name" value="ACT_dom"/>
</dbReference>
<dbReference type="GO" id="GO:0004412">
    <property type="term" value="F:homoserine dehydrogenase activity"/>
    <property type="evidence" value="ECO:0007669"/>
    <property type="project" value="UniProtKB-EC"/>
</dbReference>
<evidence type="ECO:0000256" key="2">
    <source>
        <dbReference type="ARBA" id="ARBA00005062"/>
    </source>
</evidence>
<evidence type="ECO:0000313" key="17">
    <source>
        <dbReference type="Proteomes" id="UP000782312"/>
    </source>
</evidence>
<dbReference type="InterPro" id="IPR019811">
    <property type="entry name" value="HDH_CS"/>
</dbReference>
<evidence type="ECO:0000256" key="5">
    <source>
        <dbReference type="ARBA" id="ARBA00013376"/>
    </source>
</evidence>
<keyword evidence="6 13" id="KW-0028">Amino-acid biosynthesis</keyword>
<feature type="binding site" evidence="12">
    <location>
        <begin position="9"/>
        <end position="16"/>
    </location>
    <ligand>
        <name>NADP(+)</name>
        <dbReference type="ChEBI" id="CHEBI:58349"/>
    </ligand>
</feature>
<dbReference type="PANTHER" id="PTHR43331">
    <property type="entry name" value="HOMOSERINE DEHYDROGENASE"/>
    <property type="match status" value="1"/>
</dbReference>
<dbReference type="Gene3D" id="3.30.360.10">
    <property type="entry name" value="Dihydrodipicolinate Reductase, domain 2"/>
    <property type="match status" value="1"/>
</dbReference>
<evidence type="ECO:0000256" key="4">
    <source>
        <dbReference type="ARBA" id="ARBA00013213"/>
    </source>
</evidence>
<keyword evidence="8 12" id="KW-0521">NADP</keyword>
<evidence type="ECO:0000256" key="3">
    <source>
        <dbReference type="ARBA" id="ARBA00006753"/>
    </source>
</evidence>
<comment type="pathway">
    <text evidence="2 13">Amino-acid biosynthesis; L-methionine biosynthesis via de novo pathway; L-homoserine from L-aspartate: step 3/3.</text>
</comment>
<keyword evidence="10 13" id="KW-0486">Methionine biosynthesis</keyword>
<feature type="active site" description="Proton donor" evidence="11">
    <location>
        <position position="207"/>
    </location>
</feature>
<gene>
    <name evidence="16" type="ORF">HYZ11_16085</name>
</gene>
<dbReference type="EC" id="1.1.1.3" evidence="4 13"/>
<evidence type="ECO:0000256" key="7">
    <source>
        <dbReference type="ARBA" id="ARBA00022697"/>
    </source>
</evidence>
<dbReference type="SUPFAM" id="SSF55021">
    <property type="entry name" value="ACT-like"/>
    <property type="match status" value="1"/>
</dbReference>
<dbReference type="PIRSF" id="PIRSF000098">
    <property type="entry name" value="Homoser_dehydrog"/>
    <property type="match status" value="1"/>
</dbReference>
<accession>A0A932I4E9</accession>
<evidence type="ECO:0000256" key="12">
    <source>
        <dbReference type="PIRSR" id="PIRSR000098-2"/>
    </source>
</evidence>
<name>A0A932I4E9_UNCTE</name>
<comment type="similarity">
    <text evidence="3 14">Belongs to the homoserine dehydrogenase family.</text>
</comment>
<dbReference type="EMBL" id="JACPUR010000038">
    <property type="protein sequence ID" value="MBI3129126.1"/>
    <property type="molecule type" value="Genomic_DNA"/>
</dbReference>
<evidence type="ECO:0000259" key="15">
    <source>
        <dbReference type="PROSITE" id="PS51671"/>
    </source>
</evidence>
<dbReference type="InterPro" id="IPR016204">
    <property type="entry name" value="HDH"/>
</dbReference>
<dbReference type="InterPro" id="IPR001342">
    <property type="entry name" value="HDH_cat"/>
</dbReference>
<dbReference type="GO" id="GO:0009088">
    <property type="term" value="P:threonine biosynthetic process"/>
    <property type="evidence" value="ECO:0007669"/>
    <property type="project" value="UniProtKB-KW"/>
</dbReference>
<sequence>MKTIRVGILGLGTVGSGVVNLLHDQRELIRRRLGAEVVVHRISDRSVHAKKKTAKGVPPDRMGTDAEALISDPEVDIVAELIGGLGDARKHILCAIGKRKPVVTANKAVLAVHGEEIFAAAERAGCPLGFEASVAGGIPIVRNLREGFAADRIESLAGILNGTCNYILSEMTEKGADFEETLKKAQELGYAEADPAFDVDGVDASHKIAILANLAYGTPVDVSGFIVEGIRSVTAADIAFARELGRRIKLIAIARETNGKLDIRVHPAMLPERHPLSQVGGVYNAVAVSGANAGPQVFIGRGAGSAATASAVVGDIIEVARWLRSGGQARLPAAAFLPDQRKRLEVLTPSQMRSSYYVRFAALDRPGVLSRIAGAFGAHEISLMNVIQKGRAGREDHVPLVMLTHEAVEEDMRNALREIARLDVVRPEYAMIRVVPDGMAFV</sequence>
<evidence type="ECO:0000256" key="13">
    <source>
        <dbReference type="RuleBase" id="RU000579"/>
    </source>
</evidence>
<feature type="binding site" evidence="12">
    <location>
        <position position="192"/>
    </location>
    <ligand>
        <name>L-homoserine</name>
        <dbReference type="ChEBI" id="CHEBI:57476"/>
    </ligand>
</feature>
<dbReference type="FunFam" id="3.30.360.10:FF:000005">
    <property type="entry name" value="Homoserine dehydrogenase"/>
    <property type="match status" value="1"/>
</dbReference>
<dbReference type="NCBIfam" id="NF004976">
    <property type="entry name" value="PRK06349.1"/>
    <property type="match status" value="1"/>
</dbReference>
<evidence type="ECO:0000256" key="11">
    <source>
        <dbReference type="PIRSR" id="PIRSR000098-1"/>
    </source>
</evidence>
<dbReference type="InterPro" id="IPR045865">
    <property type="entry name" value="ACT-like_dom_sf"/>
</dbReference>
<dbReference type="CDD" id="cd04881">
    <property type="entry name" value="ACT_HSDH-Hom"/>
    <property type="match status" value="1"/>
</dbReference>
<dbReference type="PROSITE" id="PS01042">
    <property type="entry name" value="HOMOSER_DHGENASE"/>
    <property type="match status" value="1"/>
</dbReference>
<dbReference type="SUPFAM" id="SSF55347">
    <property type="entry name" value="Glyceraldehyde-3-phosphate dehydrogenase-like, C-terminal domain"/>
    <property type="match status" value="1"/>
</dbReference>
<evidence type="ECO:0000256" key="9">
    <source>
        <dbReference type="ARBA" id="ARBA00023002"/>
    </source>
</evidence>
<dbReference type="GO" id="GO:0009086">
    <property type="term" value="P:methionine biosynthetic process"/>
    <property type="evidence" value="ECO:0007669"/>
    <property type="project" value="UniProtKB-KW"/>
</dbReference>
<keyword evidence="9 13" id="KW-0560">Oxidoreductase</keyword>
<evidence type="ECO:0000256" key="8">
    <source>
        <dbReference type="ARBA" id="ARBA00022857"/>
    </source>
</evidence>
<comment type="pathway">
    <text evidence="1 13">Amino-acid biosynthesis; L-threonine biosynthesis; L-threonine from L-aspartate: step 3/5.</text>
</comment>
<dbReference type="PROSITE" id="PS51671">
    <property type="entry name" value="ACT"/>
    <property type="match status" value="1"/>
</dbReference>
<feature type="domain" description="ACT" evidence="15">
    <location>
        <begin position="357"/>
        <end position="433"/>
    </location>
</feature>
<comment type="catalytic activity">
    <reaction evidence="13">
        <text>L-homoserine + NADP(+) = L-aspartate 4-semialdehyde + NADPH + H(+)</text>
        <dbReference type="Rhea" id="RHEA:15761"/>
        <dbReference type="ChEBI" id="CHEBI:15378"/>
        <dbReference type="ChEBI" id="CHEBI:57476"/>
        <dbReference type="ChEBI" id="CHEBI:57783"/>
        <dbReference type="ChEBI" id="CHEBI:58349"/>
        <dbReference type="ChEBI" id="CHEBI:537519"/>
        <dbReference type="EC" id="1.1.1.3"/>
    </reaction>
</comment>
<dbReference type="InterPro" id="IPR005106">
    <property type="entry name" value="Asp/hSer_DH_NAD-bd"/>
</dbReference>
<evidence type="ECO:0000256" key="1">
    <source>
        <dbReference type="ARBA" id="ARBA00005056"/>
    </source>
</evidence>
<organism evidence="16 17">
    <name type="scientific">Tectimicrobiota bacterium</name>
    <dbReference type="NCBI Taxonomy" id="2528274"/>
    <lineage>
        <taxon>Bacteria</taxon>
        <taxon>Pseudomonadati</taxon>
        <taxon>Nitrospinota/Tectimicrobiota group</taxon>
        <taxon>Candidatus Tectimicrobiota</taxon>
    </lineage>
</organism>
<proteinExistence type="inferred from homology"/>
<dbReference type="SUPFAM" id="SSF51735">
    <property type="entry name" value="NAD(P)-binding Rossmann-fold domains"/>
    <property type="match status" value="1"/>
</dbReference>
<dbReference type="Pfam" id="PF01842">
    <property type="entry name" value="ACT"/>
    <property type="match status" value="1"/>
</dbReference>
<feature type="binding site" evidence="12">
    <location>
        <position position="107"/>
    </location>
    <ligand>
        <name>NADPH</name>
        <dbReference type="ChEBI" id="CHEBI:57783"/>
    </ligand>
</feature>
<evidence type="ECO:0000256" key="10">
    <source>
        <dbReference type="ARBA" id="ARBA00023167"/>
    </source>
</evidence>
<dbReference type="FunFam" id="3.30.70.260:FF:000030">
    <property type="entry name" value="Homoserine dehydrogenase"/>
    <property type="match status" value="1"/>
</dbReference>
<dbReference type="InterPro" id="IPR036291">
    <property type="entry name" value="NAD(P)-bd_dom_sf"/>
</dbReference>
<comment type="caution">
    <text evidence="16">The sequence shown here is derived from an EMBL/GenBank/DDBJ whole genome shotgun (WGS) entry which is preliminary data.</text>
</comment>